<organism evidence="2 3">
    <name type="scientific">Desulforamulus putei DSM 12395</name>
    <dbReference type="NCBI Taxonomy" id="1121429"/>
    <lineage>
        <taxon>Bacteria</taxon>
        <taxon>Bacillati</taxon>
        <taxon>Bacillota</taxon>
        <taxon>Clostridia</taxon>
        <taxon>Eubacteriales</taxon>
        <taxon>Peptococcaceae</taxon>
        <taxon>Desulforamulus</taxon>
    </lineage>
</organism>
<dbReference type="Proteomes" id="UP000184148">
    <property type="component" value="Unassembled WGS sequence"/>
</dbReference>
<dbReference type="STRING" id="1121429.SAMN02745133_00272"/>
<feature type="domain" description="Ubiquitin Mut7-C" evidence="1">
    <location>
        <begin position="3"/>
        <end position="68"/>
    </location>
</feature>
<dbReference type="InterPro" id="IPR016155">
    <property type="entry name" value="Mopterin_synth/thiamin_S_b"/>
</dbReference>
<name>A0A1M4SY32_9FIRM</name>
<evidence type="ECO:0000313" key="2">
    <source>
        <dbReference type="EMBL" id="SHE36897.1"/>
    </source>
</evidence>
<dbReference type="AlphaFoldDB" id="A0A1M4SY32"/>
<dbReference type="InterPro" id="IPR027798">
    <property type="entry name" value="Ub_Mut7C"/>
</dbReference>
<dbReference type="EMBL" id="FQUY01000001">
    <property type="protein sequence ID" value="SHE36897.1"/>
    <property type="molecule type" value="Genomic_DNA"/>
</dbReference>
<proteinExistence type="predicted"/>
<evidence type="ECO:0000313" key="3">
    <source>
        <dbReference type="Proteomes" id="UP000184148"/>
    </source>
</evidence>
<dbReference type="OrthoDB" id="1787198at2"/>
<dbReference type="InterPro" id="IPR012675">
    <property type="entry name" value="Beta-grasp_dom_sf"/>
</dbReference>
<dbReference type="Gene3D" id="3.10.20.30">
    <property type="match status" value="1"/>
</dbReference>
<dbReference type="SUPFAM" id="SSF54285">
    <property type="entry name" value="MoaD/ThiS"/>
    <property type="match status" value="1"/>
</dbReference>
<keyword evidence="3" id="KW-1185">Reference proteome</keyword>
<sequence length="77" mass="8396">MQIKVRVTGLLTEYFPAGKGILPVSLEKPLTVKEILQQIKVNHQLVMTVVVNGQRRDLSYVPGDGEEIVLISPLAGG</sequence>
<evidence type="ECO:0000259" key="1">
    <source>
        <dbReference type="Pfam" id="PF14451"/>
    </source>
</evidence>
<gene>
    <name evidence="2" type="ORF">SAMN02745133_00272</name>
</gene>
<protein>
    <recommendedName>
        <fullName evidence="1">Ubiquitin Mut7-C domain-containing protein</fullName>
    </recommendedName>
</protein>
<dbReference type="CDD" id="cd17040">
    <property type="entry name" value="Ubl_MoaD_like"/>
    <property type="match status" value="1"/>
</dbReference>
<reference evidence="3" key="1">
    <citation type="submission" date="2016-11" db="EMBL/GenBank/DDBJ databases">
        <authorList>
            <person name="Varghese N."/>
            <person name="Submissions S."/>
        </authorList>
    </citation>
    <scope>NUCLEOTIDE SEQUENCE [LARGE SCALE GENOMIC DNA]</scope>
    <source>
        <strain evidence="3">DSM 12395</strain>
    </source>
</reference>
<accession>A0A1M4SY32</accession>
<dbReference type="Pfam" id="PF14451">
    <property type="entry name" value="Ub-Mut7C"/>
    <property type="match status" value="1"/>
</dbReference>